<feature type="transmembrane region" description="Helical" evidence="1">
    <location>
        <begin position="94"/>
        <end position="113"/>
    </location>
</feature>
<feature type="transmembrane region" description="Helical" evidence="1">
    <location>
        <begin position="147"/>
        <end position="172"/>
    </location>
</feature>
<feature type="domain" description="DUF6535" evidence="2">
    <location>
        <begin position="22"/>
        <end position="175"/>
    </location>
</feature>
<keyword evidence="1" id="KW-0812">Transmembrane</keyword>
<keyword evidence="1" id="KW-0472">Membrane</keyword>
<evidence type="ECO:0000256" key="1">
    <source>
        <dbReference type="SAM" id="Phobius"/>
    </source>
</evidence>
<proteinExistence type="predicted"/>
<dbReference type="Proteomes" id="UP000186601">
    <property type="component" value="Unassembled WGS sequence"/>
</dbReference>
<dbReference type="EMBL" id="MLYV02000070">
    <property type="protein sequence ID" value="PSS37234.1"/>
    <property type="molecule type" value="Genomic_DNA"/>
</dbReference>
<evidence type="ECO:0000259" key="2">
    <source>
        <dbReference type="Pfam" id="PF20153"/>
    </source>
</evidence>
<evidence type="ECO:0000313" key="3">
    <source>
        <dbReference type="EMBL" id="PSS37234.1"/>
    </source>
</evidence>
<organism evidence="3 4">
    <name type="scientific">Hermanssonia centrifuga</name>
    <dbReference type="NCBI Taxonomy" id="98765"/>
    <lineage>
        <taxon>Eukaryota</taxon>
        <taxon>Fungi</taxon>
        <taxon>Dikarya</taxon>
        <taxon>Basidiomycota</taxon>
        <taxon>Agaricomycotina</taxon>
        <taxon>Agaricomycetes</taxon>
        <taxon>Polyporales</taxon>
        <taxon>Meruliaceae</taxon>
        <taxon>Hermanssonia</taxon>
    </lineage>
</organism>
<protein>
    <recommendedName>
        <fullName evidence="2">DUF6535 domain-containing protein</fullName>
    </recommendedName>
</protein>
<evidence type="ECO:0000313" key="4">
    <source>
        <dbReference type="Proteomes" id="UP000186601"/>
    </source>
</evidence>
<dbReference type="InterPro" id="IPR045338">
    <property type="entry name" value="DUF6535"/>
</dbReference>
<name>A0A2R6S4L4_9APHY</name>
<keyword evidence="1" id="KW-1133">Transmembrane helix</keyword>
<feature type="transmembrane region" description="Helical" evidence="1">
    <location>
        <begin position="184"/>
        <end position="204"/>
    </location>
</feature>
<sequence>MSSRPKDVRGSPDKAGRGDLEAGLFAAVLTPLLVESFKTMSPDPNETEGDVLRRISNQTSSYRINDRFLNSTVPPFPEGSPSFVLPRFALSINVLWFSSLTMALATASFGLLVKQWLREYLSIESTNAKMRLRIRQFRKGGLKTWRVYGIAAVLPFLFQLSLGLFFVGLCFFSWSVHQTIGRTITSLVAAWAFLFIFAILAPVLSARCPYKSAMAKSILPALRKGTCSNIVFRWFYVGPTKRIKSSKEKDDKIAPFEDQDAAVDPIHDVDILTAADAILLDDDLLAQTMSTSLRNTRAAPVDIVDFVVAALEHRLLDRVSITTPIESLDLGGLEEQARTALVQIVTQTLEHKPAEHTIESWGWVNDAIAILLASYPNPLASQATSALISCMEAALIPVCKVITDRRLVITPTFHPPLYDAKFVGSSMPIYEASDIRPHLAHIFRELRHKFKELNVEDTLYALYSIIMATKDICDGQCGSSPHDSKELGALLRAHYACIPSTEVRDILEDSMDRHRSEMTQVGSWTPSASDFGLLFAAHIVRRPKGQDDCPKLLGGFVENIVLLQGQEGTSPADLSLRALRGVFPKGIPSARLSKHCDISPAARDTVIENIAKSLIQRLQDVNNQWDDTTGDTLAIIVGLCDTPPDASSSAAQALAYCVESSLKATFETLGSHILAYCVESSLKATFETLGSHITSLKVSAGLIFQICRNAFKVLNVGDTLFALYTITKIICNGQHGSSPHTCTKLEDILRKHSEYIPSTELWDILQDCADRRHSEVVQRDRWTPSDSDFDLLIAAHTATVGLDGCSKLFGVFIEDMISLQDGTDLPLVADLSVRALRNVFPKGIPSACLNTYCDISPATQNIIIESTARRLIQRLPDDNTQWNVDDDDLGDALAVIVGLCSIPPDPNSSAASAIKRCIQFWPEATSTILGFHNTLSSDISRGLSHIFGRLRVELDLLDLKSLLGFILTTIRNNPILCDETCYHQSDDLGSLMLEHPELSQSDVLADIIAERRLLRHPVDEPALFPLYLDLVVAADISQKDDAFLVEFILPVVLEKHQHTPSDSMQFMLSLIRNRRKQNVPVGDMSEVFDVAASPGVWKAIIDSIVAILEYAIPADLDAVWEEWMKDAFIILLSLPGDGLTAKANVVIERCAGAFNNWDSTMNKLVSESLSSIPVFTAYQIYFSIFKRLRRTPSIHLSSQSLVQASTRFIRGMICHETCGHGAQLGDIFSAHRHRFQLFSLLVDFLMASGPATHELDGILFSIFSSNRYTMGGTLQEIDPPGILEEFYANLIISASEVAIEDIFVLDYTYGRLGIDDEMGCQRPKRKYGE</sequence>
<gene>
    <name evidence="3" type="ORF">PHLCEN_2v923</name>
</gene>
<dbReference type="Pfam" id="PF20153">
    <property type="entry name" value="DUF6535"/>
    <property type="match status" value="1"/>
</dbReference>
<accession>A0A2R6S4L4</accession>
<reference evidence="3 4" key="1">
    <citation type="submission" date="2018-02" db="EMBL/GenBank/DDBJ databases">
        <title>Genome sequence of the basidiomycete white-rot fungus Phlebia centrifuga.</title>
        <authorList>
            <person name="Granchi Z."/>
            <person name="Peng M."/>
            <person name="de Vries R.P."/>
            <person name="Hilden K."/>
            <person name="Makela M.R."/>
            <person name="Grigoriev I."/>
            <person name="Riley R."/>
        </authorList>
    </citation>
    <scope>NUCLEOTIDE SEQUENCE [LARGE SCALE GENOMIC DNA]</scope>
    <source>
        <strain evidence="3 4">FBCC195</strain>
    </source>
</reference>
<keyword evidence="4" id="KW-1185">Reference proteome</keyword>
<comment type="caution">
    <text evidence="3">The sequence shown here is derived from an EMBL/GenBank/DDBJ whole genome shotgun (WGS) entry which is preliminary data.</text>
</comment>
<dbReference type="OrthoDB" id="3185525at2759"/>